<dbReference type="InterPro" id="IPR057684">
    <property type="entry name" value="DUF7924"/>
</dbReference>
<accession>A0A2C5Z2S5</accession>
<organism evidence="3 4">
    <name type="scientific">Ophiocordyceps camponoti-rufipedis</name>
    <dbReference type="NCBI Taxonomy" id="2004952"/>
    <lineage>
        <taxon>Eukaryota</taxon>
        <taxon>Fungi</taxon>
        <taxon>Dikarya</taxon>
        <taxon>Ascomycota</taxon>
        <taxon>Pezizomycotina</taxon>
        <taxon>Sordariomycetes</taxon>
        <taxon>Hypocreomycetidae</taxon>
        <taxon>Hypocreales</taxon>
        <taxon>Ophiocordycipitaceae</taxon>
        <taxon>Ophiocordyceps</taxon>
    </lineage>
</organism>
<sequence>MVQTRAQARASARPKDHGESRTLKNPSSKIKTRGTKRSADVLHDDIDIPRKRPSPPADQATNPVAFWVRKGNWPREYFELDMSHLHAQKRGSSLPRKLSTIASYSVVTPSDEKPREIKTAPYRDPCYEILLGTKGSYMVESDAKIPPASKEFCTTLLETPQSTPKDSLFNEDVFQIFCEKLRTKNEARVIQDISRLIVPSAETLAIRGAKHLEILIESVNEGWNNSIPLLGPRPQPDYSVGFRREAFTKKQLEKLAPFIGDYIEGDQSYFMATYDMCFPFLTCEVECGGMFVVADRHNAHSMTLAVRAVAELFSLVKRAEDVNRQILGFSFSHDDRHVRIYGHYPVIQGKNIKYYRHAIHAFDITVLDGKEKWTAYRFTKNLYELWMPQHHKRICSAIDQVPDVLLAHIESQSQTEEAMMQPGQSEPILEGSRTDGSKRRKGETGE</sequence>
<name>A0A2C5Z2S5_9HYPO</name>
<dbReference type="Proteomes" id="UP000226431">
    <property type="component" value="Unassembled WGS sequence"/>
</dbReference>
<feature type="domain" description="DUF7924" evidence="2">
    <location>
        <begin position="174"/>
        <end position="398"/>
    </location>
</feature>
<feature type="compositionally biased region" description="Basic and acidic residues" evidence="1">
    <location>
        <begin position="432"/>
        <end position="446"/>
    </location>
</feature>
<evidence type="ECO:0000313" key="3">
    <source>
        <dbReference type="EMBL" id="PHH75327.1"/>
    </source>
</evidence>
<feature type="region of interest" description="Disordered" evidence="1">
    <location>
        <begin position="415"/>
        <end position="446"/>
    </location>
</feature>
<protein>
    <recommendedName>
        <fullName evidence="2">DUF7924 domain-containing protein</fullName>
    </recommendedName>
</protein>
<reference evidence="3 4" key="1">
    <citation type="submission" date="2017-06" db="EMBL/GenBank/DDBJ databases">
        <title>Ant-infecting Ophiocordyceps genomes reveal a high diversity of potential behavioral manipulation genes and a possible major role for enterotoxins.</title>
        <authorList>
            <person name="De Bekker C."/>
            <person name="Evans H.C."/>
            <person name="Brachmann A."/>
            <person name="Hughes D.P."/>
        </authorList>
    </citation>
    <scope>NUCLEOTIDE SEQUENCE [LARGE SCALE GENOMIC DNA]</scope>
    <source>
        <strain evidence="3 4">Map16</strain>
    </source>
</reference>
<feature type="compositionally biased region" description="Basic and acidic residues" evidence="1">
    <location>
        <begin position="13"/>
        <end position="22"/>
    </location>
</feature>
<dbReference type="STRING" id="2004952.A0A2C5Z2S5"/>
<dbReference type="EMBL" id="NJES01000222">
    <property type="protein sequence ID" value="PHH75327.1"/>
    <property type="molecule type" value="Genomic_DNA"/>
</dbReference>
<feature type="compositionally biased region" description="Basic and acidic residues" evidence="1">
    <location>
        <begin position="37"/>
        <end position="50"/>
    </location>
</feature>
<dbReference type="Pfam" id="PF25545">
    <property type="entry name" value="DUF7924"/>
    <property type="match status" value="1"/>
</dbReference>
<evidence type="ECO:0000256" key="1">
    <source>
        <dbReference type="SAM" id="MobiDB-lite"/>
    </source>
</evidence>
<feature type="region of interest" description="Disordered" evidence="1">
    <location>
        <begin position="1"/>
        <end position="62"/>
    </location>
</feature>
<dbReference type="OrthoDB" id="5132737at2759"/>
<dbReference type="PANTHER" id="PTHR42470:SF2">
    <property type="match status" value="1"/>
</dbReference>
<gene>
    <name evidence="3" type="ORF">CDD80_2458</name>
</gene>
<dbReference type="AlphaFoldDB" id="A0A2C5Z2S5"/>
<keyword evidence="4" id="KW-1185">Reference proteome</keyword>
<dbReference type="PANTHER" id="PTHR42470">
    <property type="entry name" value="VAST DOMAIN-CONTAINING PROTEIN"/>
    <property type="match status" value="1"/>
</dbReference>
<comment type="caution">
    <text evidence="3">The sequence shown here is derived from an EMBL/GenBank/DDBJ whole genome shotgun (WGS) entry which is preliminary data.</text>
</comment>
<proteinExistence type="predicted"/>
<evidence type="ECO:0000313" key="4">
    <source>
        <dbReference type="Proteomes" id="UP000226431"/>
    </source>
</evidence>
<evidence type="ECO:0000259" key="2">
    <source>
        <dbReference type="Pfam" id="PF25545"/>
    </source>
</evidence>